<dbReference type="Proteomes" id="UP000823660">
    <property type="component" value="Unassembled WGS sequence"/>
</dbReference>
<evidence type="ECO:0000313" key="3">
    <source>
        <dbReference type="Proteomes" id="UP000823660"/>
    </source>
</evidence>
<dbReference type="PANTHER" id="PTHR11735:SF11">
    <property type="entry name" value="TRNA THREONYLCARBAMOYLADENOSINE BIOSYNTHESIS PROTEIN TSAB"/>
    <property type="match status" value="1"/>
</dbReference>
<dbReference type="CDD" id="cd24032">
    <property type="entry name" value="ASKHA_NBD_TsaB"/>
    <property type="match status" value="1"/>
</dbReference>
<evidence type="ECO:0000259" key="1">
    <source>
        <dbReference type="Pfam" id="PF00814"/>
    </source>
</evidence>
<dbReference type="Gene3D" id="3.30.420.40">
    <property type="match status" value="2"/>
</dbReference>
<feature type="domain" description="Gcp-like" evidence="1">
    <location>
        <begin position="34"/>
        <end position="144"/>
    </location>
</feature>
<dbReference type="EMBL" id="JADIMH010000065">
    <property type="protein sequence ID" value="MBO8467961.1"/>
    <property type="molecule type" value="Genomic_DNA"/>
</dbReference>
<reference evidence="2" key="2">
    <citation type="journal article" date="2021" name="PeerJ">
        <title>Extensive microbial diversity within the chicken gut microbiome revealed by metagenomics and culture.</title>
        <authorList>
            <person name="Gilroy R."/>
            <person name="Ravi A."/>
            <person name="Getino M."/>
            <person name="Pursley I."/>
            <person name="Horton D.L."/>
            <person name="Alikhan N.F."/>
            <person name="Baker D."/>
            <person name="Gharbi K."/>
            <person name="Hall N."/>
            <person name="Watson M."/>
            <person name="Adriaenssens E.M."/>
            <person name="Foster-Nyarko E."/>
            <person name="Jarju S."/>
            <person name="Secka A."/>
            <person name="Antonio M."/>
            <person name="Oren A."/>
            <person name="Chaudhuri R.R."/>
            <person name="La Ragione R."/>
            <person name="Hildebrand F."/>
            <person name="Pallen M.J."/>
        </authorList>
    </citation>
    <scope>NUCLEOTIDE SEQUENCE</scope>
    <source>
        <strain evidence="2">B1-15692</strain>
    </source>
</reference>
<dbReference type="PANTHER" id="PTHR11735">
    <property type="entry name" value="TRNA N6-ADENOSINE THREONYLCARBAMOYLTRANSFERASE"/>
    <property type="match status" value="1"/>
</dbReference>
<reference evidence="2" key="1">
    <citation type="submission" date="2020-10" db="EMBL/GenBank/DDBJ databases">
        <authorList>
            <person name="Gilroy R."/>
        </authorList>
    </citation>
    <scope>NUCLEOTIDE SEQUENCE</scope>
    <source>
        <strain evidence="2">B1-15692</strain>
    </source>
</reference>
<proteinExistence type="predicted"/>
<dbReference type="GO" id="GO:0002949">
    <property type="term" value="P:tRNA threonylcarbamoyladenosine modification"/>
    <property type="evidence" value="ECO:0007669"/>
    <property type="project" value="InterPro"/>
</dbReference>
<evidence type="ECO:0000313" key="2">
    <source>
        <dbReference type="EMBL" id="MBO8467961.1"/>
    </source>
</evidence>
<gene>
    <name evidence="2" type="primary">tsaB</name>
    <name evidence="2" type="ORF">IAB99_09435</name>
</gene>
<sequence>MDTNIILIETSTELCSTALAHNGKLISYKESSVPRAHASLTAVYVKEMLDECGMTPDDCSAVCVSMGPGSYTGLRVGVSTAKGLCFGTGKPLLAVGTLDTLVWQARTEGLVPDGCRYIVPMIDARRMEVYTAIFTGDCRQTAETKPLILDENSFGSILDEGPVLFIGDGAGKASSIIRHPSASFCQCCPKASAMLVPAMEEYKEKRFKDTAYFEPFYLKEFVATVSKKSVLGK</sequence>
<protein>
    <submittedName>
        <fullName evidence="2">tRNA (Adenosine(37)-N6)-threonylcarbamoyltransferase complex dimerization subunit type 1 TsaB</fullName>
    </submittedName>
</protein>
<dbReference type="AlphaFoldDB" id="A0A9D9I952"/>
<dbReference type="SUPFAM" id="SSF53067">
    <property type="entry name" value="Actin-like ATPase domain"/>
    <property type="match status" value="2"/>
</dbReference>
<name>A0A9D9I952_9BACT</name>
<dbReference type="InterPro" id="IPR043129">
    <property type="entry name" value="ATPase_NBD"/>
</dbReference>
<dbReference type="InterPro" id="IPR022496">
    <property type="entry name" value="T6A_TsaB"/>
</dbReference>
<organism evidence="2 3">
    <name type="scientific">Candidatus Cryptobacteroides faecipullorum</name>
    <dbReference type="NCBI Taxonomy" id="2840764"/>
    <lineage>
        <taxon>Bacteria</taxon>
        <taxon>Pseudomonadati</taxon>
        <taxon>Bacteroidota</taxon>
        <taxon>Bacteroidia</taxon>
        <taxon>Bacteroidales</taxon>
        <taxon>Candidatus Cryptobacteroides</taxon>
    </lineage>
</organism>
<dbReference type="InterPro" id="IPR000905">
    <property type="entry name" value="Gcp-like_dom"/>
</dbReference>
<dbReference type="Pfam" id="PF00814">
    <property type="entry name" value="TsaD"/>
    <property type="match status" value="1"/>
</dbReference>
<accession>A0A9D9I952</accession>
<comment type="caution">
    <text evidence="2">The sequence shown here is derived from an EMBL/GenBank/DDBJ whole genome shotgun (WGS) entry which is preliminary data.</text>
</comment>
<dbReference type="GO" id="GO:0005829">
    <property type="term" value="C:cytosol"/>
    <property type="evidence" value="ECO:0007669"/>
    <property type="project" value="TreeGrafter"/>
</dbReference>
<dbReference type="NCBIfam" id="TIGR03725">
    <property type="entry name" value="T6A_YeaZ"/>
    <property type="match status" value="1"/>
</dbReference>